<dbReference type="EMBL" id="FZOK01000002">
    <property type="protein sequence ID" value="SNS01358.1"/>
    <property type="molecule type" value="Genomic_DNA"/>
</dbReference>
<dbReference type="PROSITE" id="PS52016">
    <property type="entry name" value="TONB_DEPENDENT_REC_3"/>
    <property type="match status" value="1"/>
</dbReference>
<keyword evidence="1" id="KW-0812">Transmembrane</keyword>
<dbReference type="Proteomes" id="UP000198480">
    <property type="component" value="Unassembled WGS sequence"/>
</dbReference>
<dbReference type="InterPro" id="IPR037066">
    <property type="entry name" value="Plug_dom_sf"/>
</dbReference>
<dbReference type="Gene3D" id="2.170.130.10">
    <property type="entry name" value="TonB-dependent receptor, plug domain"/>
    <property type="match status" value="1"/>
</dbReference>
<evidence type="ECO:0000313" key="4">
    <source>
        <dbReference type="EMBL" id="SNS01358.1"/>
    </source>
</evidence>
<feature type="domain" description="TonB-dependent receptor plug" evidence="3">
    <location>
        <begin position="706"/>
        <end position="798"/>
    </location>
</feature>
<keyword evidence="2" id="KW-0732">Signal</keyword>
<dbReference type="OrthoDB" id="679547at2"/>
<feature type="chain" id="PRO_5012850895" evidence="2">
    <location>
        <begin position="24"/>
        <end position="900"/>
    </location>
</feature>
<evidence type="ECO:0000259" key="3">
    <source>
        <dbReference type="Pfam" id="PF07715"/>
    </source>
</evidence>
<comment type="similarity">
    <text evidence="1">Belongs to the TonB-dependent receptor family.</text>
</comment>
<keyword evidence="1" id="KW-0813">Transport</keyword>
<dbReference type="AlphaFoldDB" id="A0A239B289"/>
<feature type="signal peptide" evidence="2">
    <location>
        <begin position="1"/>
        <end position="23"/>
    </location>
</feature>
<evidence type="ECO:0000313" key="5">
    <source>
        <dbReference type="Proteomes" id="UP000198480"/>
    </source>
</evidence>
<sequence length="900" mass="101058">MKKVFYKKTVFSLVLISSFFFWSFQSNDPITQKILTYFNKLQAEFPTEKVYLHLDKHTYTLGEDVWFSAYVTAGGNQIPSPLSRTLYVDLFNGEGVLVSQRKVLIEDGYGKGDFKLPDFGIEGVYRIKAYTAWMENFGDEFFYHKEIEVFDAASTSFFPNVTFESQDVNGDQVKYAVSLDVIDGKGNPLVNEVIQVKVFGEDEEISERSIQLNSQGQASFTFNLPLKPFKFQWMELTYLESETYPVIKKVKIPYSFQMADIQFLPEGGHLLEGYKSNIAFKGIYPDGSPVELEGTVLDTEEVVEFNTFFAGMGKFEFTPQSERDYQVRVSEPTSGEFQVLKLPKVESKGMVLQVLNSPSANYVTVFVQGNYEEQDLVLVSQTRGIINYMINGSLTNGIWGVRIPKEELITGINQITILNQKGDPLLERLFFFQSEKDFVNISAKSTVVSSSRGPIEVEIETFSQNETVFGSYSVSITDLDQVSNESMLRGNIISDLLLTSDLKGNIHLPGYYFKDQEPGTLEALDLVMMTNGWRRFDWGSVMDDRFPTIDKFIERGITIEGTIIDQENSKRGLRGGKVSAMVGQGIDMVTSEYGPNGRFILMELEYLDTAQVTITAEDLRLKNFVDISIEQPKPYFLNISPRITSDIKIPAELIATYQERTMMNRLFDEEKIIDLDGVTVEGQTLAREDEQMRKIYGVGDVTIDPENILGSVAFTNVFQMIQGRVSGVQVFFSGMSVTVQIRGVGSLQSGGDPLYLLDNMPVDAGTMMLVNPQDVASVDVFKDPAKAAIFGAQGANGVIAVYTKTGFGGANAEVPGKLITKYGGYSAAREFYQPNYETKTAENSIPDKRSTIYWNPNLKIDESGKAQIKYYNTDIAKKHLIIIEGMDAQGRLARFEKILE</sequence>
<dbReference type="SUPFAM" id="SSF56935">
    <property type="entry name" value="Porins"/>
    <property type="match status" value="1"/>
</dbReference>
<dbReference type="Gene3D" id="2.60.40.1930">
    <property type="match status" value="1"/>
</dbReference>
<protein>
    <submittedName>
        <fullName evidence="4">TonB-dependent outer membrane receptor, SusC/RagA subfamily, signature region</fullName>
    </submittedName>
</protein>
<dbReference type="Pfam" id="PF07715">
    <property type="entry name" value="Plug"/>
    <property type="match status" value="1"/>
</dbReference>
<evidence type="ECO:0000256" key="2">
    <source>
        <dbReference type="SAM" id="SignalP"/>
    </source>
</evidence>
<comment type="subcellular location">
    <subcellularLocation>
        <location evidence="1">Cell outer membrane</location>
        <topology evidence="1">Multi-pass membrane protein</topology>
    </subcellularLocation>
</comment>
<dbReference type="GO" id="GO:0009279">
    <property type="term" value="C:cell outer membrane"/>
    <property type="evidence" value="ECO:0007669"/>
    <property type="project" value="UniProtKB-SubCell"/>
</dbReference>
<accession>A0A239B289</accession>
<keyword evidence="4" id="KW-0675">Receptor</keyword>
<reference evidence="5" key="1">
    <citation type="submission" date="2017-06" db="EMBL/GenBank/DDBJ databases">
        <authorList>
            <person name="Varghese N."/>
            <person name="Submissions S."/>
        </authorList>
    </citation>
    <scope>NUCLEOTIDE SEQUENCE [LARGE SCALE GENOMIC DNA]</scope>
    <source>
        <strain evidence="5">5C</strain>
    </source>
</reference>
<keyword evidence="1" id="KW-0998">Cell outer membrane</keyword>
<name>A0A239B289_9BACT</name>
<dbReference type="InterPro" id="IPR012910">
    <property type="entry name" value="Plug_dom"/>
</dbReference>
<gene>
    <name evidence="4" type="ORF">SAMN06295967_10245</name>
</gene>
<evidence type="ECO:0000256" key="1">
    <source>
        <dbReference type="PROSITE-ProRule" id="PRU01360"/>
    </source>
</evidence>
<organism evidence="4 5">
    <name type="scientific">Belliella buryatensis</name>
    <dbReference type="NCBI Taxonomy" id="1500549"/>
    <lineage>
        <taxon>Bacteria</taxon>
        <taxon>Pseudomonadati</taxon>
        <taxon>Bacteroidota</taxon>
        <taxon>Cytophagia</taxon>
        <taxon>Cytophagales</taxon>
        <taxon>Cyclobacteriaceae</taxon>
        <taxon>Belliella</taxon>
    </lineage>
</organism>
<dbReference type="RefSeq" id="WP_089237544.1">
    <property type="nucleotide sequence ID" value="NZ_FZOK01000002.1"/>
</dbReference>
<dbReference type="InterPro" id="IPR039426">
    <property type="entry name" value="TonB-dep_rcpt-like"/>
</dbReference>
<keyword evidence="5" id="KW-1185">Reference proteome</keyword>
<proteinExistence type="inferred from homology"/>
<keyword evidence="1" id="KW-1134">Transmembrane beta strand</keyword>
<keyword evidence="1" id="KW-0472">Membrane</keyword>